<feature type="transmembrane region" description="Helical" evidence="6">
    <location>
        <begin position="128"/>
        <end position="148"/>
    </location>
</feature>
<dbReference type="SUPFAM" id="SSF103473">
    <property type="entry name" value="MFS general substrate transporter"/>
    <property type="match status" value="1"/>
</dbReference>
<name>A0A556C9V4_BREAU</name>
<evidence type="ECO:0000313" key="8">
    <source>
        <dbReference type="EMBL" id="TSI14106.1"/>
    </source>
</evidence>
<evidence type="ECO:0000256" key="2">
    <source>
        <dbReference type="ARBA" id="ARBA00022475"/>
    </source>
</evidence>
<dbReference type="OrthoDB" id="9814237at2"/>
<keyword evidence="5 6" id="KW-0472">Membrane</keyword>
<dbReference type="PANTHER" id="PTHR43124:SF10">
    <property type="entry name" value="PURINE EFFLUX PUMP PBUE"/>
    <property type="match status" value="1"/>
</dbReference>
<dbReference type="RefSeq" id="WP_143923418.1">
    <property type="nucleotide sequence ID" value="NZ_VLTK01000009.1"/>
</dbReference>
<accession>A0A556C9V4</accession>
<dbReference type="CDD" id="cd17324">
    <property type="entry name" value="MFS_NepI_like"/>
    <property type="match status" value="1"/>
</dbReference>
<feature type="transmembrane region" description="Helical" evidence="6">
    <location>
        <begin position="70"/>
        <end position="89"/>
    </location>
</feature>
<keyword evidence="9" id="KW-1185">Reference proteome</keyword>
<feature type="transmembrane region" description="Helical" evidence="6">
    <location>
        <begin position="239"/>
        <end position="257"/>
    </location>
</feature>
<feature type="transmembrane region" description="Helical" evidence="6">
    <location>
        <begin position="269"/>
        <end position="287"/>
    </location>
</feature>
<proteinExistence type="predicted"/>
<feature type="transmembrane region" description="Helical" evidence="6">
    <location>
        <begin position="331"/>
        <end position="353"/>
    </location>
</feature>
<keyword evidence="2" id="KW-1003">Cell membrane</keyword>
<gene>
    <name evidence="8" type="ORF">FO013_15250</name>
</gene>
<dbReference type="PROSITE" id="PS50850">
    <property type="entry name" value="MFS"/>
    <property type="match status" value="1"/>
</dbReference>
<dbReference type="GO" id="GO:0005886">
    <property type="term" value="C:plasma membrane"/>
    <property type="evidence" value="ECO:0007669"/>
    <property type="project" value="UniProtKB-SubCell"/>
</dbReference>
<evidence type="ECO:0000256" key="6">
    <source>
        <dbReference type="SAM" id="Phobius"/>
    </source>
</evidence>
<evidence type="ECO:0000259" key="7">
    <source>
        <dbReference type="PROSITE" id="PS50850"/>
    </source>
</evidence>
<comment type="subcellular location">
    <subcellularLocation>
        <location evidence="1">Cell membrane</location>
        <topology evidence="1">Multi-pass membrane protein</topology>
    </subcellularLocation>
</comment>
<evidence type="ECO:0000313" key="9">
    <source>
        <dbReference type="Proteomes" id="UP000316406"/>
    </source>
</evidence>
<protein>
    <submittedName>
        <fullName evidence="8">MFS transporter</fullName>
    </submittedName>
</protein>
<dbReference type="Proteomes" id="UP000316406">
    <property type="component" value="Unassembled WGS sequence"/>
</dbReference>
<organism evidence="8 9">
    <name type="scientific">Brevibacterium aurantiacum</name>
    <dbReference type="NCBI Taxonomy" id="273384"/>
    <lineage>
        <taxon>Bacteria</taxon>
        <taxon>Bacillati</taxon>
        <taxon>Actinomycetota</taxon>
        <taxon>Actinomycetes</taxon>
        <taxon>Micrococcales</taxon>
        <taxon>Brevibacteriaceae</taxon>
        <taxon>Brevibacterium</taxon>
    </lineage>
</organism>
<reference evidence="8 9" key="1">
    <citation type="submission" date="2019-07" db="EMBL/GenBank/DDBJ databases">
        <title>Draft genome sequence of Brevibacterium aurantiacum XU54 isolated from Xinjiang China.</title>
        <authorList>
            <person name="Xu X."/>
        </authorList>
    </citation>
    <scope>NUCLEOTIDE SEQUENCE [LARGE SCALE GENOMIC DNA]</scope>
    <source>
        <strain evidence="8 9">XU54</strain>
    </source>
</reference>
<feature type="transmembrane region" description="Helical" evidence="6">
    <location>
        <begin position="39"/>
        <end position="63"/>
    </location>
</feature>
<dbReference type="InterPro" id="IPR036259">
    <property type="entry name" value="MFS_trans_sf"/>
</dbReference>
<dbReference type="InterPro" id="IPR050189">
    <property type="entry name" value="MFS_Efflux_Transporters"/>
</dbReference>
<feature type="transmembrane region" description="Helical" evidence="6">
    <location>
        <begin position="95"/>
        <end position="116"/>
    </location>
</feature>
<sequence>MPAWLFALLATGFVLYTDDYVIAGILPELAADLGVSESHAGQLITAFSLTVAIVAPLAAVVLAKVPRRQLFTVGLCLFILANGLAVIVPSYPLLLVLRVVAAVAAAGMTPAVFAFAAERAPADKTGRYIAIVSLGVTGSIAAGVPIGTWIGGHLGWRACFATMAVAGLIVLLALLPTLPREDGEREVPLLRDQLRTLSAGPISFGLLANCALMTGSMMMLTYLAPYLEATSSAGVDERALAFSLSGIAGILGIWLGGIATDRWGADRTLSVGIGGIIVTMVILWLLWMGRPAPIPAVICVVTVWGGLAFWNSPAIQARLYMLAGPVAPQALALNTSGTYLGVSIGAAVGGIALTTGGAGALPLTAASSGLIALILIAIARYLAGARSRERK</sequence>
<evidence type="ECO:0000256" key="5">
    <source>
        <dbReference type="ARBA" id="ARBA00023136"/>
    </source>
</evidence>
<feature type="transmembrane region" description="Helical" evidence="6">
    <location>
        <begin position="154"/>
        <end position="175"/>
    </location>
</feature>
<dbReference type="Pfam" id="PF07690">
    <property type="entry name" value="MFS_1"/>
    <property type="match status" value="1"/>
</dbReference>
<evidence type="ECO:0000256" key="4">
    <source>
        <dbReference type="ARBA" id="ARBA00022989"/>
    </source>
</evidence>
<keyword evidence="3 6" id="KW-0812">Transmembrane</keyword>
<dbReference type="InterPro" id="IPR020846">
    <property type="entry name" value="MFS_dom"/>
</dbReference>
<dbReference type="AlphaFoldDB" id="A0A556C9V4"/>
<dbReference type="InterPro" id="IPR011701">
    <property type="entry name" value="MFS"/>
</dbReference>
<comment type="caution">
    <text evidence="8">The sequence shown here is derived from an EMBL/GenBank/DDBJ whole genome shotgun (WGS) entry which is preliminary data.</text>
</comment>
<evidence type="ECO:0000256" key="3">
    <source>
        <dbReference type="ARBA" id="ARBA00022692"/>
    </source>
</evidence>
<dbReference type="GO" id="GO:0022857">
    <property type="term" value="F:transmembrane transporter activity"/>
    <property type="evidence" value="ECO:0007669"/>
    <property type="project" value="InterPro"/>
</dbReference>
<dbReference type="PANTHER" id="PTHR43124">
    <property type="entry name" value="PURINE EFFLUX PUMP PBUE"/>
    <property type="match status" value="1"/>
</dbReference>
<dbReference type="Gene3D" id="1.20.1250.20">
    <property type="entry name" value="MFS general substrate transporter like domains"/>
    <property type="match status" value="1"/>
</dbReference>
<evidence type="ECO:0000256" key="1">
    <source>
        <dbReference type="ARBA" id="ARBA00004651"/>
    </source>
</evidence>
<feature type="transmembrane region" description="Helical" evidence="6">
    <location>
        <begin position="196"/>
        <end position="219"/>
    </location>
</feature>
<feature type="transmembrane region" description="Helical" evidence="6">
    <location>
        <begin position="293"/>
        <end position="310"/>
    </location>
</feature>
<feature type="transmembrane region" description="Helical" evidence="6">
    <location>
        <begin position="359"/>
        <end position="383"/>
    </location>
</feature>
<dbReference type="EMBL" id="VLTK01000009">
    <property type="protein sequence ID" value="TSI14106.1"/>
    <property type="molecule type" value="Genomic_DNA"/>
</dbReference>
<feature type="domain" description="Major facilitator superfamily (MFS) profile" evidence="7">
    <location>
        <begin position="4"/>
        <end position="387"/>
    </location>
</feature>
<keyword evidence="4 6" id="KW-1133">Transmembrane helix</keyword>